<evidence type="ECO:0000256" key="2">
    <source>
        <dbReference type="SAM" id="Phobius"/>
    </source>
</evidence>
<name>A0ABD2KHU6_HETSC</name>
<dbReference type="Proteomes" id="UP001620645">
    <property type="component" value="Unassembled WGS sequence"/>
</dbReference>
<keyword evidence="2" id="KW-0812">Transmembrane</keyword>
<proteinExistence type="predicted"/>
<keyword evidence="5" id="KW-1185">Reference proteome</keyword>
<protein>
    <submittedName>
        <fullName evidence="4">Uncharacterized protein</fullName>
    </submittedName>
</protein>
<keyword evidence="3" id="KW-0732">Signal</keyword>
<feature type="signal peptide" evidence="3">
    <location>
        <begin position="1"/>
        <end position="17"/>
    </location>
</feature>
<dbReference type="EMBL" id="JBICCN010000024">
    <property type="protein sequence ID" value="KAL3102494.1"/>
    <property type="molecule type" value="Genomic_DNA"/>
</dbReference>
<dbReference type="AlphaFoldDB" id="A0ABD2KHU6"/>
<evidence type="ECO:0000313" key="4">
    <source>
        <dbReference type="EMBL" id="KAL3102494.1"/>
    </source>
</evidence>
<keyword evidence="2" id="KW-1133">Transmembrane helix</keyword>
<feature type="transmembrane region" description="Helical" evidence="2">
    <location>
        <begin position="163"/>
        <end position="181"/>
    </location>
</feature>
<accession>A0ABD2KHU6</accession>
<gene>
    <name evidence="4" type="ORF">niasHS_001236</name>
</gene>
<evidence type="ECO:0000256" key="1">
    <source>
        <dbReference type="SAM" id="MobiDB-lite"/>
    </source>
</evidence>
<organism evidence="4 5">
    <name type="scientific">Heterodera schachtii</name>
    <name type="common">Sugarbeet cyst nematode worm</name>
    <name type="synonym">Tylenchus schachtii</name>
    <dbReference type="NCBI Taxonomy" id="97005"/>
    <lineage>
        <taxon>Eukaryota</taxon>
        <taxon>Metazoa</taxon>
        <taxon>Ecdysozoa</taxon>
        <taxon>Nematoda</taxon>
        <taxon>Chromadorea</taxon>
        <taxon>Rhabditida</taxon>
        <taxon>Tylenchina</taxon>
        <taxon>Tylenchomorpha</taxon>
        <taxon>Tylenchoidea</taxon>
        <taxon>Heteroderidae</taxon>
        <taxon>Heteroderinae</taxon>
        <taxon>Heterodera</taxon>
    </lineage>
</organism>
<sequence>MKLILQLNALFACFLSAKLLSCRLGLFGSVDKSYVHKELKNSSGVCHERGTNEAAFVKKYGSNYRCEQCQYGNENEDNGNANFAPHWPAPPPKPEIASTVPSPNHVNASVAPHPPNPKNSSVPLPPNPENGIDIVFSEMDIPLGVPPSAGSGRSTEPGIGQHFMMIFVAVALVGTAIRHGILL</sequence>
<comment type="caution">
    <text evidence="4">The sequence shown here is derived from an EMBL/GenBank/DDBJ whole genome shotgun (WGS) entry which is preliminary data.</text>
</comment>
<evidence type="ECO:0000256" key="3">
    <source>
        <dbReference type="SAM" id="SignalP"/>
    </source>
</evidence>
<keyword evidence="2" id="KW-0472">Membrane</keyword>
<feature type="compositionally biased region" description="Pro residues" evidence="1">
    <location>
        <begin position="112"/>
        <end position="124"/>
    </location>
</feature>
<reference evidence="4 5" key="1">
    <citation type="submission" date="2024-10" db="EMBL/GenBank/DDBJ databases">
        <authorList>
            <person name="Kim D."/>
        </authorList>
    </citation>
    <scope>NUCLEOTIDE SEQUENCE [LARGE SCALE GENOMIC DNA]</scope>
    <source>
        <strain evidence="4">Taebaek</strain>
    </source>
</reference>
<evidence type="ECO:0000313" key="5">
    <source>
        <dbReference type="Proteomes" id="UP001620645"/>
    </source>
</evidence>
<feature type="chain" id="PRO_5044826553" evidence="3">
    <location>
        <begin position="18"/>
        <end position="183"/>
    </location>
</feature>
<feature type="region of interest" description="Disordered" evidence="1">
    <location>
        <begin position="88"/>
        <end position="124"/>
    </location>
</feature>